<dbReference type="EMBL" id="MN990730">
    <property type="protein sequence ID" value="QIM10411.1"/>
    <property type="molecule type" value="Genomic_DNA"/>
</dbReference>
<feature type="region of interest" description="Disordered" evidence="1">
    <location>
        <begin position="161"/>
        <end position="180"/>
    </location>
</feature>
<organism evidence="2">
    <name type="scientific">uncultured Alphaproteobacteria bacterium</name>
    <dbReference type="NCBI Taxonomy" id="91750"/>
    <lineage>
        <taxon>Bacteria</taxon>
        <taxon>Pseudomonadati</taxon>
        <taxon>Pseudomonadota</taxon>
        <taxon>Alphaproteobacteria</taxon>
        <taxon>environmental samples</taxon>
    </lineage>
</organism>
<name>A0A6G8F2W3_9PROT</name>
<sequence>MSLVLPDLIDIDINKYTEELENLYRIYLDELYIPQIEVLGKPITCRQNPEDAGKHECFWHLITEGDPERTPDFNRIRRLHWCAYVLLHYTDREIVCWEKECTTHKGKQRRIFFWLPNEKYYVILGENRAKTSFELITAYCVSYYGTLRCIQRDMSSCPDPRFKKAETAQENGPENLSTTW</sequence>
<evidence type="ECO:0000256" key="1">
    <source>
        <dbReference type="SAM" id="MobiDB-lite"/>
    </source>
</evidence>
<evidence type="ECO:0000313" key="2">
    <source>
        <dbReference type="EMBL" id="QIM10411.1"/>
    </source>
</evidence>
<gene>
    <name evidence="2" type="primary">rflB</name>
    <name evidence="2" type="ORF">PlAlph_3030</name>
</gene>
<dbReference type="AlphaFoldDB" id="A0A6G8F2W3"/>
<feature type="compositionally biased region" description="Polar residues" evidence="1">
    <location>
        <begin position="168"/>
        <end position="180"/>
    </location>
</feature>
<reference evidence="2" key="1">
    <citation type="journal article" date="2020" name="J. ISSAAS">
        <title>Lactobacilli and other gastrointestinal microbiota of Peromyscus leucopus, reservoir host for agents of Lyme disease and other zoonoses in North America.</title>
        <authorList>
            <person name="Milovic A."/>
            <person name="Bassam K."/>
            <person name="Shao H."/>
            <person name="Chatzistamou I."/>
            <person name="Tufts D.M."/>
            <person name="Diuk-Wasser M."/>
            <person name="Barbour A.G."/>
        </authorList>
    </citation>
    <scope>NUCLEOTIDE SEQUENCE</scope>
    <source>
        <strain evidence="2">LL90</strain>
    </source>
</reference>
<accession>A0A6G8F2W3</accession>
<proteinExistence type="predicted"/>
<protein>
    <submittedName>
        <fullName evidence="2">RflB</fullName>
    </submittedName>
</protein>